<dbReference type="GO" id="GO:0005829">
    <property type="term" value="C:cytosol"/>
    <property type="evidence" value="ECO:0007669"/>
    <property type="project" value="TreeGrafter"/>
</dbReference>
<evidence type="ECO:0000256" key="10">
    <source>
        <dbReference type="ARBA" id="ARBA00022917"/>
    </source>
</evidence>
<dbReference type="Pfam" id="PF01406">
    <property type="entry name" value="tRNA-synt_1e"/>
    <property type="match status" value="1"/>
</dbReference>
<evidence type="ECO:0000313" key="14">
    <source>
        <dbReference type="EMBL" id="PTQ89423.1"/>
    </source>
</evidence>
<dbReference type="EMBL" id="QAON01000007">
    <property type="protein sequence ID" value="PTQ89423.1"/>
    <property type="molecule type" value="Genomic_DNA"/>
</dbReference>
<evidence type="ECO:0000256" key="5">
    <source>
        <dbReference type="ARBA" id="ARBA00022598"/>
    </source>
</evidence>
<evidence type="ECO:0000256" key="8">
    <source>
        <dbReference type="ARBA" id="ARBA00022833"/>
    </source>
</evidence>
<gene>
    <name evidence="12" type="primary">cysS</name>
    <name evidence="14" type="ORF">C8N29_107157</name>
</gene>
<dbReference type="PANTHER" id="PTHR10890">
    <property type="entry name" value="CYSTEINYL-TRNA SYNTHETASE"/>
    <property type="match status" value="1"/>
</dbReference>
<dbReference type="GO" id="GO:0008270">
    <property type="term" value="F:zinc ion binding"/>
    <property type="evidence" value="ECO:0007669"/>
    <property type="project" value="UniProtKB-UniRule"/>
</dbReference>
<evidence type="ECO:0000256" key="7">
    <source>
        <dbReference type="ARBA" id="ARBA00022741"/>
    </source>
</evidence>
<comment type="cofactor">
    <cofactor evidence="12">
        <name>Zn(2+)</name>
        <dbReference type="ChEBI" id="CHEBI:29105"/>
    </cofactor>
    <text evidence="12">Binds 1 zinc ion per subunit.</text>
</comment>
<keyword evidence="8 12" id="KW-0862">Zinc</keyword>
<evidence type="ECO:0000256" key="6">
    <source>
        <dbReference type="ARBA" id="ARBA00022723"/>
    </source>
</evidence>
<accession>A0A2T5IZF5</accession>
<dbReference type="PRINTS" id="PR00983">
    <property type="entry name" value="TRNASYNTHCYS"/>
</dbReference>
<keyword evidence="15" id="KW-1185">Reference proteome</keyword>
<dbReference type="Gene3D" id="3.40.50.620">
    <property type="entry name" value="HUPs"/>
    <property type="match status" value="1"/>
</dbReference>
<dbReference type="InterPro" id="IPR032678">
    <property type="entry name" value="tRNA-synt_1_cat_dom"/>
</dbReference>
<dbReference type="Pfam" id="PF09190">
    <property type="entry name" value="DALR_2"/>
    <property type="match status" value="1"/>
</dbReference>
<dbReference type="SUPFAM" id="SSF47323">
    <property type="entry name" value="Anticodon-binding domain of a subclass of class I aminoacyl-tRNA synthetases"/>
    <property type="match status" value="1"/>
</dbReference>
<feature type="binding site" evidence="12">
    <location>
        <position position="243"/>
    </location>
    <ligand>
        <name>Zn(2+)</name>
        <dbReference type="ChEBI" id="CHEBI:29105"/>
    </ligand>
</feature>
<evidence type="ECO:0000256" key="11">
    <source>
        <dbReference type="ARBA" id="ARBA00023146"/>
    </source>
</evidence>
<dbReference type="NCBIfam" id="TIGR00435">
    <property type="entry name" value="cysS"/>
    <property type="match status" value="1"/>
</dbReference>
<reference evidence="14 15" key="1">
    <citation type="submission" date="2018-04" db="EMBL/GenBank/DDBJ databases">
        <title>Genomic Encyclopedia of Archaeal and Bacterial Type Strains, Phase II (KMG-II): from individual species to whole genera.</title>
        <authorList>
            <person name="Goeker M."/>
        </authorList>
    </citation>
    <scope>NUCLEOTIDE SEQUENCE [LARGE SCALE GENOMIC DNA]</scope>
    <source>
        <strain evidence="14 15">DSM 5822</strain>
    </source>
</reference>
<dbReference type="CDD" id="cd00672">
    <property type="entry name" value="CysRS_core"/>
    <property type="match status" value="1"/>
</dbReference>
<dbReference type="GO" id="GO:0006423">
    <property type="term" value="P:cysteinyl-tRNA aminoacylation"/>
    <property type="evidence" value="ECO:0007669"/>
    <property type="project" value="UniProtKB-UniRule"/>
</dbReference>
<proteinExistence type="inferred from homology"/>
<feature type="binding site" evidence="12">
    <location>
        <position position="239"/>
    </location>
    <ligand>
        <name>Zn(2+)</name>
        <dbReference type="ChEBI" id="CHEBI:29105"/>
    </ligand>
</feature>
<comment type="subunit">
    <text evidence="3 12">Monomer.</text>
</comment>
<dbReference type="EC" id="6.1.1.16" evidence="12"/>
<organism evidence="14 15">
    <name type="scientific">Agitococcus lubricus</name>
    <dbReference type="NCBI Taxonomy" id="1077255"/>
    <lineage>
        <taxon>Bacteria</taxon>
        <taxon>Pseudomonadati</taxon>
        <taxon>Pseudomonadota</taxon>
        <taxon>Gammaproteobacteria</taxon>
        <taxon>Moraxellales</taxon>
        <taxon>Moraxellaceae</taxon>
        <taxon>Agitococcus</taxon>
    </lineage>
</organism>
<keyword evidence="9 12" id="KW-0067">ATP-binding</keyword>
<keyword evidence="11 12" id="KW-0030">Aminoacyl-tRNA synthetase</keyword>
<evidence type="ECO:0000256" key="4">
    <source>
        <dbReference type="ARBA" id="ARBA00022490"/>
    </source>
</evidence>
<comment type="subcellular location">
    <subcellularLocation>
        <location evidence="1 12">Cytoplasm</location>
    </subcellularLocation>
</comment>
<dbReference type="SMART" id="SM00840">
    <property type="entry name" value="DALR_2"/>
    <property type="match status" value="1"/>
</dbReference>
<feature type="short sequence motif" description="'KMSKS' region" evidence="12">
    <location>
        <begin position="271"/>
        <end position="275"/>
    </location>
</feature>
<feature type="binding site" evidence="12">
    <location>
        <position position="214"/>
    </location>
    <ligand>
        <name>Zn(2+)</name>
        <dbReference type="ChEBI" id="CHEBI:29105"/>
    </ligand>
</feature>
<dbReference type="Proteomes" id="UP000244223">
    <property type="component" value="Unassembled WGS sequence"/>
</dbReference>
<keyword evidence="7 12" id="KW-0547">Nucleotide-binding</keyword>
<feature type="binding site" evidence="12">
    <location>
        <position position="33"/>
    </location>
    <ligand>
        <name>Zn(2+)</name>
        <dbReference type="ChEBI" id="CHEBI:29105"/>
    </ligand>
</feature>
<keyword evidence="10 12" id="KW-0648">Protein biosynthesis</keyword>
<dbReference type="InterPro" id="IPR015803">
    <property type="entry name" value="Cys-tRNA-ligase"/>
</dbReference>
<dbReference type="PANTHER" id="PTHR10890:SF3">
    <property type="entry name" value="CYSTEINE--TRNA LIGASE, CYTOPLASMIC"/>
    <property type="match status" value="1"/>
</dbReference>
<evidence type="ECO:0000256" key="12">
    <source>
        <dbReference type="HAMAP-Rule" id="MF_00041"/>
    </source>
</evidence>
<dbReference type="FunFam" id="3.40.50.620:FF:000009">
    <property type="entry name" value="Cysteine--tRNA ligase"/>
    <property type="match status" value="1"/>
</dbReference>
<feature type="binding site" evidence="12">
    <location>
        <position position="274"/>
    </location>
    <ligand>
        <name>ATP</name>
        <dbReference type="ChEBI" id="CHEBI:30616"/>
    </ligand>
</feature>
<dbReference type="Pfam" id="PF23493">
    <property type="entry name" value="CysS_C"/>
    <property type="match status" value="1"/>
</dbReference>
<evidence type="ECO:0000256" key="9">
    <source>
        <dbReference type="ARBA" id="ARBA00022840"/>
    </source>
</evidence>
<evidence type="ECO:0000259" key="13">
    <source>
        <dbReference type="SMART" id="SM00840"/>
    </source>
</evidence>
<feature type="domain" description="Cysteinyl-tRNA synthetase class Ia DALR" evidence="13">
    <location>
        <begin position="345"/>
        <end position="407"/>
    </location>
</feature>
<dbReference type="InterPro" id="IPR015273">
    <property type="entry name" value="Cys-tRNA-synt_Ia_DALR"/>
</dbReference>
<sequence>MEHRGMLTIFNTETRQKEIFRPLHAGHVKMYVCGMTVYDYCHIGHARVLVSFDVITRYLRARGYQVEYVRNITDIDDKIIKRAHDNGESVEALTGRYIAAMDEDAAALGVIKPNQEPKATEFVPQIIDMVQKLVDNGLAYPAANGDVYYEVSKFPRYGRLSHKNLDDLQAGARVEVDDIKKNPMDFVLWKAAKVNEPAWMSPWGNGRPGWHIECSAMSTCCLGNHFDIHGGGGDLQFPHHENEIAQSEGATGETYVNTWMHVGFVLVDDEKMSKSLNNFFTIREVLKLFAPEVLRYFIVASHYRSPLNFSDAALNQTKQALERFYHTLKGLPVVAAQGGESFVERFNSAMDDDFNTPEALAVLYELAREVNRADKAGETDVAAGLAGRLRELGAVLGILQDNPEKFLQGLAATDGLSDTEIEHLIQARSDAKKAKDFAGADQIRAQLLAKGIVLEDSRQGTTWRRA</sequence>
<comment type="similarity">
    <text evidence="2 12">Belongs to the class-I aminoacyl-tRNA synthetase family.</text>
</comment>
<comment type="caution">
    <text evidence="14">The sequence shown here is derived from an EMBL/GenBank/DDBJ whole genome shotgun (WGS) entry which is preliminary data.</text>
</comment>
<keyword evidence="5 12" id="KW-0436">Ligase</keyword>
<evidence type="ECO:0000256" key="2">
    <source>
        <dbReference type="ARBA" id="ARBA00005594"/>
    </source>
</evidence>
<dbReference type="InterPro" id="IPR009080">
    <property type="entry name" value="tRNAsynth_Ia_anticodon-bd"/>
</dbReference>
<feature type="short sequence motif" description="'HIGH' region" evidence="12">
    <location>
        <begin position="35"/>
        <end position="45"/>
    </location>
</feature>
<dbReference type="InterPro" id="IPR056411">
    <property type="entry name" value="CysS_C"/>
</dbReference>
<name>A0A2T5IZF5_9GAMM</name>
<dbReference type="SUPFAM" id="SSF52374">
    <property type="entry name" value="Nucleotidylyl transferase"/>
    <property type="match status" value="1"/>
</dbReference>
<dbReference type="InterPro" id="IPR014729">
    <property type="entry name" value="Rossmann-like_a/b/a_fold"/>
</dbReference>
<evidence type="ECO:0000313" key="15">
    <source>
        <dbReference type="Proteomes" id="UP000244223"/>
    </source>
</evidence>
<dbReference type="InterPro" id="IPR024909">
    <property type="entry name" value="Cys-tRNA/MSH_ligase"/>
</dbReference>
<dbReference type="AlphaFoldDB" id="A0A2T5IZF5"/>
<dbReference type="Gene3D" id="1.20.120.1910">
    <property type="entry name" value="Cysteine-tRNA ligase, C-terminal anti-codon recognition domain"/>
    <property type="match status" value="1"/>
</dbReference>
<dbReference type="CDD" id="cd07963">
    <property type="entry name" value="Anticodon_Ia_Cys"/>
    <property type="match status" value="1"/>
</dbReference>
<dbReference type="GO" id="GO:0004817">
    <property type="term" value="F:cysteine-tRNA ligase activity"/>
    <property type="evidence" value="ECO:0007669"/>
    <property type="project" value="UniProtKB-UniRule"/>
</dbReference>
<dbReference type="HAMAP" id="MF_00041">
    <property type="entry name" value="Cys_tRNA_synth"/>
    <property type="match status" value="1"/>
</dbReference>
<protein>
    <recommendedName>
        <fullName evidence="12">Cysteine--tRNA ligase</fullName>
        <ecNumber evidence="12">6.1.1.16</ecNumber>
    </recommendedName>
    <alternativeName>
        <fullName evidence="12">Cysteinyl-tRNA synthetase</fullName>
        <shortName evidence="12">CysRS</shortName>
    </alternativeName>
</protein>
<evidence type="ECO:0000256" key="3">
    <source>
        <dbReference type="ARBA" id="ARBA00011245"/>
    </source>
</evidence>
<dbReference type="GO" id="GO:0005524">
    <property type="term" value="F:ATP binding"/>
    <property type="evidence" value="ECO:0007669"/>
    <property type="project" value="UniProtKB-UniRule"/>
</dbReference>
<evidence type="ECO:0000256" key="1">
    <source>
        <dbReference type="ARBA" id="ARBA00004496"/>
    </source>
</evidence>
<comment type="catalytic activity">
    <reaction evidence="12">
        <text>tRNA(Cys) + L-cysteine + ATP = L-cysteinyl-tRNA(Cys) + AMP + diphosphate</text>
        <dbReference type="Rhea" id="RHEA:17773"/>
        <dbReference type="Rhea" id="RHEA-COMP:9661"/>
        <dbReference type="Rhea" id="RHEA-COMP:9679"/>
        <dbReference type="ChEBI" id="CHEBI:30616"/>
        <dbReference type="ChEBI" id="CHEBI:33019"/>
        <dbReference type="ChEBI" id="CHEBI:35235"/>
        <dbReference type="ChEBI" id="CHEBI:78442"/>
        <dbReference type="ChEBI" id="CHEBI:78517"/>
        <dbReference type="ChEBI" id="CHEBI:456215"/>
        <dbReference type="EC" id="6.1.1.16"/>
    </reaction>
</comment>
<keyword evidence="6 12" id="KW-0479">Metal-binding</keyword>
<keyword evidence="4 12" id="KW-0963">Cytoplasm</keyword>